<dbReference type="EMBL" id="JAWJWE010000040">
    <property type="protein sequence ID" value="KAK6619607.1"/>
    <property type="molecule type" value="Genomic_DNA"/>
</dbReference>
<sequence>MRIVFDEAERRQREIRSTAGNKATLERQISCQNLNLQETRGRQTEVKGLAPKEEENPLSTLVVDDNRVASNTMDRTTEEKAKRQKTSVMMAEGELLAPPS</sequence>
<evidence type="ECO:0000313" key="2">
    <source>
        <dbReference type="EMBL" id="KAK6619607.1"/>
    </source>
</evidence>
<accession>A0AAN8PDI9</accession>
<evidence type="ECO:0000256" key="1">
    <source>
        <dbReference type="SAM" id="MobiDB-lite"/>
    </source>
</evidence>
<protein>
    <submittedName>
        <fullName evidence="2">Uncharacterized protein</fullName>
    </submittedName>
</protein>
<reference evidence="2 3" key="1">
    <citation type="submission" date="2023-10" db="EMBL/GenBank/DDBJ databases">
        <title>Genomes of two closely related lineages of the louse Polyplax serrata with different host specificities.</title>
        <authorList>
            <person name="Martinu J."/>
            <person name="Tarabai H."/>
            <person name="Stefka J."/>
            <person name="Hypsa V."/>
        </authorList>
    </citation>
    <scope>NUCLEOTIDE SEQUENCE [LARGE SCALE GENOMIC DNA]</scope>
    <source>
        <strain evidence="2">HR10_N</strain>
    </source>
</reference>
<comment type="caution">
    <text evidence="2">The sequence shown here is derived from an EMBL/GenBank/DDBJ whole genome shotgun (WGS) entry which is preliminary data.</text>
</comment>
<gene>
    <name evidence="2" type="ORF">RUM43_012364</name>
</gene>
<proteinExistence type="predicted"/>
<dbReference type="AlphaFoldDB" id="A0AAN8PDI9"/>
<evidence type="ECO:0000313" key="3">
    <source>
        <dbReference type="Proteomes" id="UP001372834"/>
    </source>
</evidence>
<feature type="region of interest" description="Disordered" evidence="1">
    <location>
        <begin position="1"/>
        <end position="21"/>
    </location>
</feature>
<organism evidence="2 3">
    <name type="scientific">Polyplax serrata</name>
    <name type="common">Common mouse louse</name>
    <dbReference type="NCBI Taxonomy" id="468196"/>
    <lineage>
        <taxon>Eukaryota</taxon>
        <taxon>Metazoa</taxon>
        <taxon>Ecdysozoa</taxon>
        <taxon>Arthropoda</taxon>
        <taxon>Hexapoda</taxon>
        <taxon>Insecta</taxon>
        <taxon>Pterygota</taxon>
        <taxon>Neoptera</taxon>
        <taxon>Paraneoptera</taxon>
        <taxon>Psocodea</taxon>
        <taxon>Troctomorpha</taxon>
        <taxon>Phthiraptera</taxon>
        <taxon>Anoplura</taxon>
        <taxon>Polyplacidae</taxon>
        <taxon>Polyplax</taxon>
    </lineage>
</organism>
<name>A0AAN8PDI9_POLSC</name>
<feature type="compositionally biased region" description="Basic and acidic residues" evidence="1">
    <location>
        <begin position="1"/>
        <end position="16"/>
    </location>
</feature>
<dbReference type="Proteomes" id="UP001372834">
    <property type="component" value="Unassembled WGS sequence"/>
</dbReference>